<name>A0A1B0BMS7_9MUSC</name>
<evidence type="ECO:0000256" key="1">
    <source>
        <dbReference type="SAM" id="MobiDB-lite"/>
    </source>
</evidence>
<keyword evidence="3" id="KW-1185">Reference proteome</keyword>
<reference evidence="3" key="1">
    <citation type="submission" date="2015-01" db="EMBL/GenBank/DDBJ databases">
        <authorList>
            <person name="Aksoy S."/>
            <person name="Warren W."/>
            <person name="Wilson R.K."/>
        </authorList>
    </citation>
    <scope>NUCLEOTIDE SEQUENCE [LARGE SCALE GENOMIC DNA]</scope>
    <source>
        <strain evidence="3">IAEA</strain>
    </source>
</reference>
<dbReference type="Proteomes" id="UP000092460">
    <property type="component" value="Unassembled WGS sequence"/>
</dbReference>
<protein>
    <submittedName>
        <fullName evidence="2">Uncharacterized protein</fullName>
    </submittedName>
</protein>
<feature type="region of interest" description="Disordered" evidence="1">
    <location>
        <begin position="197"/>
        <end position="227"/>
    </location>
</feature>
<dbReference type="EMBL" id="JXJN01017038">
    <property type="status" value="NOT_ANNOTATED_CDS"/>
    <property type="molecule type" value="Genomic_DNA"/>
</dbReference>
<dbReference type="EnsemblMetazoa" id="GPPI035000-RA">
    <property type="protein sequence ID" value="GPPI035000-PA"/>
    <property type="gene ID" value="GPPI035000"/>
</dbReference>
<feature type="region of interest" description="Disordered" evidence="1">
    <location>
        <begin position="57"/>
        <end position="83"/>
    </location>
</feature>
<feature type="compositionally biased region" description="Polar residues" evidence="1">
    <location>
        <begin position="32"/>
        <end position="43"/>
    </location>
</feature>
<evidence type="ECO:0000313" key="3">
    <source>
        <dbReference type="Proteomes" id="UP000092460"/>
    </source>
</evidence>
<dbReference type="VEuPathDB" id="VectorBase:GPPI035000"/>
<organism evidence="2 3">
    <name type="scientific">Glossina palpalis gambiensis</name>
    <dbReference type="NCBI Taxonomy" id="67801"/>
    <lineage>
        <taxon>Eukaryota</taxon>
        <taxon>Metazoa</taxon>
        <taxon>Ecdysozoa</taxon>
        <taxon>Arthropoda</taxon>
        <taxon>Hexapoda</taxon>
        <taxon>Insecta</taxon>
        <taxon>Pterygota</taxon>
        <taxon>Neoptera</taxon>
        <taxon>Endopterygota</taxon>
        <taxon>Diptera</taxon>
        <taxon>Brachycera</taxon>
        <taxon>Muscomorpha</taxon>
        <taxon>Hippoboscoidea</taxon>
        <taxon>Glossinidae</taxon>
        <taxon>Glossina</taxon>
    </lineage>
</organism>
<feature type="compositionally biased region" description="Basic and acidic residues" evidence="1">
    <location>
        <begin position="204"/>
        <end position="218"/>
    </location>
</feature>
<evidence type="ECO:0000313" key="2">
    <source>
        <dbReference type="EnsemblMetazoa" id="GPPI035000-PA"/>
    </source>
</evidence>
<proteinExistence type="predicted"/>
<dbReference type="AlphaFoldDB" id="A0A1B0BMS7"/>
<reference evidence="2" key="2">
    <citation type="submission" date="2020-05" db="UniProtKB">
        <authorList>
            <consortium name="EnsemblMetazoa"/>
        </authorList>
    </citation>
    <scope>IDENTIFICATION</scope>
    <source>
        <strain evidence="2">IAEA</strain>
    </source>
</reference>
<sequence>MSRDNSPRHSVRRVASVQQQHLPPSIMEHGATATTGRVNTNNTRESVALSTSVTNITTVPENGNDENPILPQLSGSGPSRQRSFRDRLKDGITGSFTWHYLIYMTKPCPGLRYLSKVAFLITRSISDLICEFPVSITVSTAAGIEEEMLGRMDKWFNASQENLGFICECYERREKPNMSPCISHGYKEVLLHKDNKSWGKTKQKQKEKCTRKQKDMLHSQEINSVNT</sequence>
<feature type="region of interest" description="Disordered" evidence="1">
    <location>
        <begin position="1"/>
        <end position="43"/>
    </location>
</feature>
<accession>A0A1B0BMS7</accession>